<keyword evidence="3" id="KW-1185">Reference proteome</keyword>
<dbReference type="RefSeq" id="WP_115216414.1">
    <property type="nucleotide sequence ID" value="NZ_QKWJ01000115.1"/>
</dbReference>
<gene>
    <name evidence="2" type="ORF">DN412_38940</name>
</gene>
<organism evidence="2 3">
    <name type="scientific">Cupriavidus lacunae</name>
    <dbReference type="NCBI Taxonomy" id="2666307"/>
    <lineage>
        <taxon>Bacteria</taxon>
        <taxon>Pseudomonadati</taxon>
        <taxon>Pseudomonadota</taxon>
        <taxon>Betaproteobacteria</taxon>
        <taxon>Burkholderiales</taxon>
        <taxon>Burkholderiaceae</taxon>
        <taxon>Cupriavidus</taxon>
    </lineage>
</organism>
<dbReference type="AlphaFoldDB" id="A0A370NHM0"/>
<comment type="caution">
    <text evidence="2">The sequence shown here is derived from an EMBL/GenBank/DDBJ whole genome shotgun (WGS) entry which is preliminary data.</text>
</comment>
<evidence type="ECO:0000313" key="2">
    <source>
        <dbReference type="EMBL" id="RDK05106.1"/>
    </source>
</evidence>
<name>A0A370NHM0_9BURK</name>
<sequence length="93" mass="10463">MGNSENAARCHGPSEAPNADEGNGILVQIRGDYVSDAMRLLPEPTSEGQQQEVVTEVEGFGQARFYARVNKVRHHKHSHLYWAAYWAEAIWQP</sequence>
<accession>A0A370NHM0</accession>
<evidence type="ECO:0000256" key="1">
    <source>
        <dbReference type="SAM" id="MobiDB-lite"/>
    </source>
</evidence>
<reference evidence="3" key="1">
    <citation type="submission" date="2018-06" db="EMBL/GenBank/DDBJ databases">
        <authorList>
            <person name="Feng T."/>
            <person name="Jeon C.O."/>
        </authorList>
    </citation>
    <scope>NUCLEOTIDE SEQUENCE [LARGE SCALE GENOMIC DNA]</scope>
    <source>
        <strain evidence="3">S23</strain>
    </source>
</reference>
<dbReference type="Proteomes" id="UP000255165">
    <property type="component" value="Unassembled WGS sequence"/>
</dbReference>
<protein>
    <submittedName>
        <fullName evidence="2">Uncharacterized protein</fullName>
    </submittedName>
</protein>
<feature type="region of interest" description="Disordered" evidence="1">
    <location>
        <begin position="1"/>
        <end position="23"/>
    </location>
</feature>
<evidence type="ECO:0000313" key="3">
    <source>
        <dbReference type="Proteomes" id="UP000255165"/>
    </source>
</evidence>
<proteinExistence type="predicted"/>
<dbReference type="EMBL" id="QKWJ01000115">
    <property type="protein sequence ID" value="RDK05106.1"/>
    <property type="molecule type" value="Genomic_DNA"/>
</dbReference>